<feature type="compositionally biased region" description="Low complexity" evidence="9">
    <location>
        <begin position="32"/>
        <end position="47"/>
    </location>
</feature>
<protein>
    <recommendedName>
        <fullName evidence="8">M-phase inducer phosphatase</fullName>
        <ecNumber evidence="8">3.1.3.48</ecNumber>
    </recommendedName>
</protein>
<evidence type="ECO:0000256" key="6">
    <source>
        <dbReference type="ARBA" id="ARBA00023306"/>
    </source>
</evidence>
<keyword evidence="5 8" id="KW-0904">Protein phosphatase</keyword>
<evidence type="ECO:0000259" key="10">
    <source>
        <dbReference type="PROSITE" id="PS50206"/>
    </source>
</evidence>
<keyword evidence="2 8" id="KW-0132">Cell division</keyword>
<evidence type="ECO:0000256" key="2">
    <source>
        <dbReference type="ARBA" id="ARBA00022618"/>
    </source>
</evidence>
<keyword evidence="3 8" id="KW-0498">Mitosis</keyword>
<dbReference type="GO" id="GO:0000086">
    <property type="term" value="P:G2/M transition of mitotic cell cycle"/>
    <property type="evidence" value="ECO:0007669"/>
    <property type="project" value="TreeGrafter"/>
</dbReference>
<dbReference type="EMBL" id="NIVC01000575">
    <property type="protein sequence ID" value="PAA80572.1"/>
    <property type="molecule type" value="Genomic_DNA"/>
</dbReference>
<dbReference type="GO" id="GO:0004725">
    <property type="term" value="F:protein tyrosine phosphatase activity"/>
    <property type="evidence" value="ECO:0007669"/>
    <property type="project" value="UniProtKB-UniRule"/>
</dbReference>
<evidence type="ECO:0000256" key="1">
    <source>
        <dbReference type="ARBA" id="ARBA00011065"/>
    </source>
</evidence>
<comment type="function">
    <text evidence="8">Tyrosine protein phosphatase which functions as a dosage-dependent inducer of mitotic progression.</text>
</comment>
<feature type="compositionally biased region" description="Low complexity" evidence="9">
    <location>
        <begin position="174"/>
        <end position="184"/>
    </location>
</feature>
<dbReference type="CDD" id="cd01530">
    <property type="entry name" value="Cdc25"/>
    <property type="match status" value="1"/>
</dbReference>
<dbReference type="Pfam" id="PF00581">
    <property type="entry name" value="Rhodanese"/>
    <property type="match status" value="1"/>
</dbReference>
<organism evidence="11 12">
    <name type="scientific">Macrostomum lignano</name>
    <dbReference type="NCBI Taxonomy" id="282301"/>
    <lineage>
        <taxon>Eukaryota</taxon>
        <taxon>Metazoa</taxon>
        <taxon>Spiralia</taxon>
        <taxon>Lophotrochozoa</taxon>
        <taxon>Platyhelminthes</taxon>
        <taxon>Rhabditophora</taxon>
        <taxon>Macrostomorpha</taxon>
        <taxon>Macrostomida</taxon>
        <taxon>Macrostomidae</taxon>
        <taxon>Macrostomum</taxon>
    </lineage>
</organism>
<dbReference type="SUPFAM" id="SSF52821">
    <property type="entry name" value="Rhodanese/Cell cycle control phosphatase"/>
    <property type="match status" value="1"/>
</dbReference>
<keyword evidence="12" id="KW-1185">Reference proteome</keyword>
<reference evidence="11 12" key="1">
    <citation type="submission" date="2017-06" db="EMBL/GenBank/DDBJ databases">
        <title>A platform for efficient transgenesis in Macrostomum lignano, a flatworm model organism for stem cell research.</title>
        <authorList>
            <person name="Berezikov E."/>
        </authorList>
    </citation>
    <scope>NUCLEOTIDE SEQUENCE [LARGE SCALE GENOMIC DNA]</scope>
    <source>
        <strain evidence="11">DV1</strain>
        <tissue evidence="11">Whole organism</tissue>
    </source>
</reference>
<feature type="region of interest" description="Disordered" evidence="9">
    <location>
        <begin position="159"/>
        <end position="218"/>
    </location>
</feature>
<comment type="similarity">
    <text evidence="1 8">Belongs to the MPI phosphatase family.</text>
</comment>
<accession>A0A267G5N9</accession>
<evidence type="ECO:0000256" key="9">
    <source>
        <dbReference type="SAM" id="MobiDB-lite"/>
    </source>
</evidence>
<evidence type="ECO:0000313" key="11">
    <source>
        <dbReference type="EMBL" id="PAA80572.1"/>
    </source>
</evidence>
<dbReference type="Proteomes" id="UP000215902">
    <property type="component" value="Unassembled WGS sequence"/>
</dbReference>
<comment type="caution">
    <text evidence="11">The sequence shown here is derived from an EMBL/GenBank/DDBJ whole genome shotgun (WGS) entry which is preliminary data.</text>
</comment>
<dbReference type="FunFam" id="3.40.250.10:FF:000021">
    <property type="entry name" value="M-phase inducer phosphatase cdc-25.2"/>
    <property type="match status" value="1"/>
</dbReference>
<dbReference type="PANTHER" id="PTHR10828">
    <property type="entry name" value="M-PHASE INDUCER PHOSPHATASE DUAL SPECIFICITY PHOSPHATASE CDC25"/>
    <property type="match status" value="1"/>
</dbReference>
<evidence type="ECO:0000256" key="4">
    <source>
        <dbReference type="ARBA" id="ARBA00022801"/>
    </source>
</evidence>
<evidence type="ECO:0000256" key="7">
    <source>
        <dbReference type="ARBA" id="ARBA00051722"/>
    </source>
</evidence>
<evidence type="ECO:0000313" key="12">
    <source>
        <dbReference type="Proteomes" id="UP000215902"/>
    </source>
</evidence>
<dbReference type="InterPro" id="IPR001763">
    <property type="entry name" value="Rhodanese-like_dom"/>
</dbReference>
<dbReference type="GO" id="GO:0005737">
    <property type="term" value="C:cytoplasm"/>
    <property type="evidence" value="ECO:0007669"/>
    <property type="project" value="TreeGrafter"/>
</dbReference>
<keyword evidence="6 8" id="KW-0131">Cell cycle</keyword>
<comment type="catalytic activity">
    <reaction evidence="7 8">
        <text>O-phospho-L-tyrosyl-[protein] + H2O = L-tyrosyl-[protein] + phosphate</text>
        <dbReference type="Rhea" id="RHEA:10684"/>
        <dbReference type="Rhea" id="RHEA-COMP:10136"/>
        <dbReference type="Rhea" id="RHEA-COMP:20101"/>
        <dbReference type="ChEBI" id="CHEBI:15377"/>
        <dbReference type="ChEBI" id="CHEBI:43474"/>
        <dbReference type="ChEBI" id="CHEBI:46858"/>
        <dbReference type="ChEBI" id="CHEBI:61978"/>
        <dbReference type="EC" id="3.1.3.48"/>
    </reaction>
</comment>
<evidence type="ECO:0000256" key="5">
    <source>
        <dbReference type="ARBA" id="ARBA00022912"/>
    </source>
</evidence>
<dbReference type="EC" id="3.1.3.48" evidence="8"/>
<feature type="compositionally biased region" description="Polar residues" evidence="9">
    <location>
        <begin position="202"/>
        <end position="217"/>
    </location>
</feature>
<dbReference type="GO" id="GO:0051301">
    <property type="term" value="P:cell division"/>
    <property type="evidence" value="ECO:0007669"/>
    <property type="project" value="UniProtKB-UniRule"/>
</dbReference>
<dbReference type="AlphaFoldDB" id="A0A267G5N9"/>
<dbReference type="STRING" id="282301.A0A267G5N9"/>
<dbReference type="GO" id="GO:0110032">
    <property type="term" value="P:positive regulation of G2/MI transition of meiotic cell cycle"/>
    <property type="evidence" value="ECO:0007669"/>
    <property type="project" value="TreeGrafter"/>
</dbReference>
<dbReference type="OrthoDB" id="9999371at2759"/>
<dbReference type="Gene3D" id="3.40.250.10">
    <property type="entry name" value="Rhodanese-like domain"/>
    <property type="match status" value="1"/>
</dbReference>
<feature type="region of interest" description="Disordered" evidence="9">
    <location>
        <begin position="30"/>
        <end position="66"/>
    </location>
</feature>
<dbReference type="PANTHER" id="PTHR10828:SF17">
    <property type="entry name" value="PROTEIN-TYROSINE-PHOSPHATASE"/>
    <property type="match status" value="1"/>
</dbReference>
<sequence>MSASESGTATKTDQLQPGILSVDKLLSTKRCSSSSSSSSSGSATSTGLNNGLPLSQPLGNENTSNSTPPAGLCLDCDTCNSDDSVHQFMMSGSTAMPSCAPNHNYEDFLDCQLQDEDDENELEILGTVRTRPPSPRRPIAVTIPFRAVASEPATAALAAKIRQSKKRQTEDSRSPAASSQSSADCSEDEESKRRRVALTPLGDSTNISSPSGANQSKLGRCMSECTNLNRVADSTARIDKAIASIDSLNLIGNSEQTHSLPTVKSLDYGIRSVTADTLAGLLNGQFANSVANYIIVDCRYPFEFRGGHVRGAVNLYRPEVLLDRLLPAAGGSLPAAGDRVVIIFHCEFSSQRAPRMARLLRQRDRELNAHNYPQLHYPELYLLQGGYKAFYESHQGHCEPCGYTKMCDPNYSQQLVHFDKLGRAWERQNSRSKHSRLQRLAGSPRLE</sequence>
<dbReference type="GO" id="GO:0005634">
    <property type="term" value="C:nucleus"/>
    <property type="evidence" value="ECO:0007669"/>
    <property type="project" value="TreeGrafter"/>
</dbReference>
<evidence type="ECO:0000256" key="8">
    <source>
        <dbReference type="RuleBase" id="RU368028"/>
    </source>
</evidence>
<dbReference type="InterPro" id="IPR036873">
    <property type="entry name" value="Rhodanese-like_dom_sf"/>
</dbReference>
<gene>
    <name evidence="11" type="ORF">BOX15_Mlig022781g3</name>
</gene>
<dbReference type="SMART" id="SM00450">
    <property type="entry name" value="RHOD"/>
    <property type="match status" value="1"/>
</dbReference>
<dbReference type="InterPro" id="IPR000751">
    <property type="entry name" value="MPI_Phosphatase"/>
</dbReference>
<dbReference type="PRINTS" id="PR00716">
    <property type="entry name" value="MPIPHPHTASE"/>
</dbReference>
<evidence type="ECO:0000256" key="3">
    <source>
        <dbReference type="ARBA" id="ARBA00022776"/>
    </source>
</evidence>
<feature type="compositionally biased region" description="Polar residues" evidence="9">
    <location>
        <begin position="48"/>
        <end position="66"/>
    </location>
</feature>
<proteinExistence type="inferred from homology"/>
<feature type="domain" description="Rhodanese" evidence="10">
    <location>
        <begin position="289"/>
        <end position="399"/>
    </location>
</feature>
<keyword evidence="4 8" id="KW-0378">Hydrolase</keyword>
<name>A0A267G5N9_9PLAT</name>
<dbReference type="PROSITE" id="PS50206">
    <property type="entry name" value="RHODANESE_3"/>
    <property type="match status" value="1"/>
</dbReference>
<dbReference type="GO" id="GO:0010971">
    <property type="term" value="P:positive regulation of G2/M transition of mitotic cell cycle"/>
    <property type="evidence" value="ECO:0007669"/>
    <property type="project" value="TreeGrafter"/>
</dbReference>